<gene>
    <name evidence="2" type="ORF">R0G64_21965</name>
</gene>
<dbReference type="Proteomes" id="UP001273935">
    <property type="component" value="Unassembled WGS sequence"/>
</dbReference>
<keyword evidence="1" id="KW-0472">Membrane</keyword>
<comment type="caution">
    <text evidence="2">The sequence shown here is derived from an EMBL/GenBank/DDBJ whole genome shotgun (WGS) entry which is preliminary data.</text>
</comment>
<organism evidence="2 3">
    <name type="scientific">Metapseudomonas otitidis</name>
    <dbReference type="NCBI Taxonomy" id="319939"/>
    <lineage>
        <taxon>Bacteria</taxon>
        <taxon>Pseudomonadati</taxon>
        <taxon>Pseudomonadota</taxon>
        <taxon>Gammaproteobacteria</taxon>
        <taxon>Pseudomonadales</taxon>
        <taxon>Pseudomonadaceae</taxon>
        <taxon>Metapseudomonas</taxon>
    </lineage>
</organism>
<feature type="transmembrane region" description="Helical" evidence="1">
    <location>
        <begin position="87"/>
        <end position="106"/>
    </location>
</feature>
<proteinExistence type="predicted"/>
<feature type="transmembrane region" description="Helical" evidence="1">
    <location>
        <begin position="12"/>
        <end position="36"/>
    </location>
</feature>
<protein>
    <submittedName>
        <fullName evidence="2">DUF4149 domain-containing protein</fullName>
    </submittedName>
</protein>
<evidence type="ECO:0000256" key="1">
    <source>
        <dbReference type="SAM" id="Phobius"/>
    </source>
</evidence>
<keyword evidence="1" id="KW-0812">Transmembrane</keyword>
<evidence type="ECO:0000313" key="3">
    <source>
        <dbReference type="Proteomes" id="UP001273935"/>
    </source>
</evidence>
<reference evidence="2 3" key="1">
    <citation type="submission" date="2023-10" db="EMBL/GenBank/DDBJ databases">
        <title>Pseudomonas otitidis isolated from a paediatric patient with cystic fibrosis in Chile.</title>
        <authorList>
            <person name="Amsteins-Romero L."/>
            <person name="Opazo-Capurro A."/>
            <person name="Matus-Kohler M."/>
            <person name="Gonzalez-Rocha G."/>
        </authorList>
    </citation>
    <scope>NUCLEOTIDE SEQUENCE [LARGE SCALE GENOMIC DNA]</scope>
    <source>
        <strain evidence="2 3">P-714</strain>
    </source>
</reference>
<name>A0ABU3XVZ0_9GAMM</name>
<keyword evidence="3" id="KW-1185">Reference proteome</keyword>
<keyword evidence="1" id="KW-1133">Transmembrane helix</keyword>
<accession>A0ABU3XVZ0</accession>
<dbReference type="EMBL" id="JAWJUL010000100">
    <property type="protein sequence ID" value="MDV3442084.1"/>
    <property type="molecule type" value="Genomic_DNA"/>
</dbReference>
<dbReference type="RefSeq" id="WP_107328315.1">
    <property type="nucleotide sequence ID" value="NZ_CP133395.1"/>
</dbReference>
<evidence type="ECO:0000313" key="2">
    <source>
        <dbReference type="EMBL" id="MDV3442084.1"/>
    </source>
</evidence>
<feature type="transmembrane region" description="Helical" evidence="1">
    <location>
        <begin position="56"/>
        <end position="75"/>
    </location>
</feature>
<feature type="transmembrane region" description="Helical" evidence="1">
    <location>
        <begin position="112"/>
        <end position="130"/>
    </location>
</feature>
<sequence>MSDRRSSRAAVAGWQLAQTFWVGGLWLLHFVVLPALERVGFAPLLVEELSRSLSPLLVGFAAFCGVLQLGLLAWLEGARSVLRDSRGQLLLVILLAATIFLVVSFWKAEFARLLAFSYMVLTLCGALLVVQPVPGGDRRGAR</sequence>